<reference evidence="1" key="1">
    <citation type="submission" date="2023-11" db="EMBL/GenBank/DDBJ databases">
        <authorList>
            <person name="Poullet M."/>
        </authorList>
    </citation>
    <scope>NUCLEOTIDE SEQUENCE</scope>
    <source>
        <strain evidence="1">E1834</strain>
    </source>
</reference>
<accession>A0ACB1ACD7</accession>
<sequence>MSGEECVTLYKQKFGLNPEWLIRCPGRVNLIGEHIDYSNYPVLPMAIEDSTWVAAGIATTNNYQTKEVRLENANSRYNPFTLEIGNSFSNSSANGKSPQWYHYFFAGWRGALERLYGNENENKVLEQARGMFILVGSKIPPSAGLSSSSALVCAAALATLCVQTGQAFGNISKASKDLAEFATKAERFVGMEGGGMDQACECLAERGSALLIDFAPLRFRLVTLPSNALFAVIHSGKECNKGADSQYNQRVVECRLAAQVIAKSAGLDLFEEFREKFRSIFSIRTLRDIAELVDRVERPGEMTELVQHLKFKNPEGIFTRKEICESLGCSDEDLAKYSLNSNTQDMQIFSLGKRAEHVYSEAARVLEFERICKSQDKDALEKLAELMNASHKSCANLFDCSCPELDATVQKCLDSGCLAARLTGAGWGGCVVALVDKANKKAVEESGLNVIFWSEPCEGIEAFSFEEFTKNKNL</sequence>
<evidence type="ECO:0000313" key="2">
    <source>
        <dbReference type="Proteomes" id="UP001497535"/>
    </source>
</evidence>
<evidence type="ECO:0000313" key="1">
    <source>
        <dbReference type="EMBL" id="CAK5088222.1"/>
    </source>
</evidence>
<dbReference type="EMBL" id="CAVMJV010000070">
    <property type="protein sequence ID" value="CAK5088222.1"/>
    <property type="molecule type" value="Genomic_DNA"/>
</dbReference>
<keyword evidence="2" id="KW-1185">Reference proteome</keyword>
<protein>
    <submittedName>
        <fullName evidence="1">Uncharacterized protein</fullName>
    </submittedName>
</protein>
<name>A0ACB1ACD7_MELEN</name>
<comment type="caution">
    <text evidence="1">The sequence shown here is derived from an EMBL/GenBank/DDBJ whole genome shotgun (WGS) entry which is preliminary data.</text>
</comment>
<gene>
    <name evidence="1" type="ORF">MENTE1834_LOCUS35861</name>
</gene>
<dbReference type="Proteomes" id="UP001497535">
    <property type="component" value="Unassembled WGS sequence"/>
</dbReference>
<proteinExistence type="predicted"/>
<organism evidence="1 2">
    <name type="scientific">Meloidogyne enterolobii</name>
    <name type="common">Root-knot nematode worm</name>
    <name type="synonym">Meloidogyne mayaguensis</name>
    <dbReference type="NCBI Taxonomy" id="390850"/>
    <lineage>
        <taxon>Eukaryota</taxon>
        <taxon>Metazoa</taxon>
        <taxon>Ecdysozoa</taxon>
        <taxon>Nematoda</taxon>
        <taxon>Chromadorea</taxon>
        <taxon>Rhabditida</taxon>
        <taxon>Tylenchina</taxon>
        <taxon>Tylenchomorpha</taxon>
        <taxon>Tylenchoidea</taxon>
        <taxon>Meloidogynidae</taxon>
        <taxon>Meloidogyninae</taxon>
        <taxon>Meloidogyne</taxon>
    </lineage>
</organism>